<dbReference type="InterPro" id="IPR037257">
    <property type="entry name" value="T2SS_E_N_sf"/>
</dbReference>
<feature type="domain" description="ORC1/DEAH AAA+ ATPase" evidence="1">
    <location>
        <begin position="43"/>
        <end position="175"/>
    </location>
</feature>
<organism evidence="2 3">
    <name type="scientific">Candidatus Desantisbacteria bacterium CG_4_10_14_0_8_um_filter_48_22</name>
    <dbReference type="NCBI Taxonomy" id="1974543"/>
    <lineage>
        <taxon>Bacteria</taxon>
        <taxon>Candidatus Desantisiibacteriota</taxon>
    </lineage>
</organism>
<dbReference type="GO" id="GO:0016887">
    <property type="term" value="F:ATP hydrolysis activity"/>
    <property type="evidence" value="ECO:0007669"/>
    <property type="project" value="InterPro"/>
</dbReference>
<protein>
    <submittedName>
        <fullName evidence="2">AAA family ATPase</fullName>
    </submittedName>
</protein>
<dbReference type="EMBL" id="PFMR01000147">
    <property type="protein sequence ID" value="PIZ17038.1"/>
    <property type="molecule type" value="Genomic_DNA"/>
</dbReference>
<evidence type="ECO:0000313" key="3">
    <source>
        <dbReference type="Proteomes" id="UP000229307"/>
    </source>
</evidence>
<dbReference type="SUPFAM" id="SSF160246">
    <property type="entry name" value="EspE N-terminal domain-like"/>
    <property type="match status" value="1"/>
</dbReference>
<dbReference type="Proteomes" id="UP000229307">
    <property type="component" value="Unassembled WGS sequence"/>
</dbReference>
<name>A0A2M7SC22_9BACT</name>
<evidence type="ECO:0000259" key="1">
    <source>
        <dbReference type="Pfam" id="PF13401"/>
    </source>
</evidence>
<dbReference type="InterPro" id="IPR027417">
    <property type="entry name" value="P-loop_NTPase"/>
</dbReference>
<dbReference type="Gene3D" id="3.40.50.300">
    <property type="entry name" value="P-loop containing nucleotide triphosphate hydrolases"/>
    <property type="match status" value="1"/>
</dbReference>
<dbReference type="InterPro" id="IPR049945">
    <property type="entry name" value="AAA_22"/>
</dbReference>
<dbReference type="PANTHER" id="PTHR35894:SF1">
    <property type="entry name" value="PHOSPHORIBULOKINASE _ URIDINE KINASE FAMILY"/>
    <property type="match status" value="1"/>
</dbReference>
<comment type="caution">
    <text evidence="2">The sequence shown here is derived from an EMBL/GenBank/DDBJ whole genome shotgun (WGS) entry which is preliminary data.</text>
</comment>
<accession>A0A2M7SC22</accession>
<evidence type="ECO:0000313" key="2">
    <source>
        <dbReference type="EMBL" id="PIZ17038.1"/>
    </source>
</evidence>
<dbReference type="InterPro" id="IPR052026">
    <property type="entry name" value="ExeA_AAA_ATPase_DNA-bind"/>
</dbReference>
<proteinExistence type="predicted"/>
<dbReference type="PANTHER" id="PTHR35894">
    <property type="entry name" value="GENERAL SECRETION PATHWAY PROTEIN A-RELATED"/>
    <property type="match status" value="1"/>
</dbReference>
<dbReference type="Pfam" id="PF13401">
    <property type="entry name" value="AAA_22"/>
    <property type="match status" value="1"/>
</dbReference>
<gene>
    <name evidence="2" type="ORF">COY52_05425</name>
</gene>
<dbReference type="SUPFAM" id="SSF52540">
    <property type="entry name" value="P-loop containing nucleoside triphosphate hydrolases"/>
    <property type="match status" value="1"/>
</dbReference>
<reference evidence="3" key="1">
    <citation type="submission" date="2017-09" db="EMBL/GenBank/DDBJ databases">
        <title>Depth-based differentiation of microbial function through sediment-hosted aquifers and enrichment of novel symbionts in the deep terrestrial subsurface.</title>
        <authorList>
            <person name="Probst A.J."/>
            <person name="Ladd B."/>
            <person name="Jarett J.K."/>
            <person name="Geller-Mcgrath D.E."/>
            <person name="Sieber C.M.K."/>
            <person name="Emerson J.B."/>
            <person name="Anantharaman K."/>
            <person name="Thomas B.C."/>
            <person name="Malmstrom R."/>
            <person name="Stieglmeier M."/>
            <person name="Klingl A."/>
            <person name="Woyke T."/>
            <person name="Ryan C.M."/>
            <person name="Banfield J.F."/>
        </authorList>
    </citation>
    <scope>NUCLEOTIDE SEQUENCE [LARGE SCALE GENOMIC DNA]</scope>
</reference>
<dbReference type="AlphaFoldDB" id="A0A2M7SC22"/>
<sequence>MSYESFYHLRELPFASTVDLRFYFETDQCKDAIARLKHAIEEGVGLGVVIGEMGMGKTTLAKRMFDEAQSPSYKPVFLTIIHRSVTASWLLKKIALQMDISSLPDEKFLLVDRIYNRLCELSDEGMKTVVFVDEANMLQAKELLEEFRVLINLELNGKKLINFIFFGLPEIDEYLKLDEHLRQRVASRIVLKPIDLQSTAGYIGYRLGIAGTNRKIFTEGAIALTHHYSRGIPRLINTLCDNALLETYLKRQGLIDEKTIEWVAVEIGLKEEKEVVFRERKPFGEILIDDKLITKTQLDKALEYQKEESITLGQALVKLDYVPKDTMIAYLKKYYKTAYL</sequence>